<dbReference type="InterPro" id="IPR016181">
    <property type="entry name" value="Acyl_CoA_acyltransferase"/>
</dbReference>
<evidence type="ECO:0000313" key="2">
    <source>
        <dbReference type="EMBL" id="MFC5993591.1"/>
    </source>
</evidence>
<dbReference type="EMBL" id="JBHSQW010000010">
    <property type="protein sequence ID" value="MFC5993591.1"/>
    <property type="molecule type" value="Genomic_DNA"/>
</dbReference>
<dbReference type="Proteomes" id="UP001596302">
    <property type="component" value="Unassembled WGS sequence"/>
</dbReference>
<gene>
    <name evidence="2" type="ORF">ACFQE5_05090</name>
</gene>
<reference evidence="3" key="1">
    <citation type="journal article" date="2019" name="Int. J. Syst. Evol. Microbiol.">
        <title>The Global Catalogue of Microorganisms (GCM) 10K type strain sequencing project: providing services to taxonomists for standard genome sequencing and annotation.</title>
        <authorList>
            <consortium name="The Broad Institute Genomics Platform"/>
            <consortium name="The Broad Institute Genome Sequencing Center for Infectious Disease"/>
            <person name="Wu L."/>
            <person name="Ma J."/>
        </authorList>
    </citation>
    <scope>NUCLEOTIDE SEQUENCE [LARGE SCALE GENOMIC DNA]</scope>
    <source>
        <strain evidence="3">CCM 8391</strain>
    </source>
</reference>
<dbReference type="InterPro" id="IPR038740">
    <property type="entry name" value="BioF2-like_GNAT_dom"/>
</dbReference>
<sequence>MSSIRSVAGAAISPIDPALERRWDRLAVEVGSPPFVRPGWLRAWAAAFGRASHLRLLTVERDGELAAALPLLAGRWALRSPTNSETPLFCPIAADAEAAGRLADLLLTAGRGVVDLDALAPQETASRTLLEEVAHSGVSVLRRPLRQSPYIDVGGDPAAFQRGLSKNRRHGLRRLTNRLRDAGEVTFEVHDGRAGLEGLLRDGFRLEARPWKRAAGSAILSRPAALRFYTAVARWAAAQDILRLAFLRLDGRPIAFGYTIQQHSTLYFLKLGMDDAYQRFGPGVVFTQRLIDHAFAQPGLTQLDLLGENEQYKADFASGTHEQLRLQIFPSRRIAPLQRAAAVSAAELRTYLVNRMSEQTRTRLSAVRNRLRR</sequence>
<accession>A0ABW1IYS7</accession>
<evidence type="ECO:0000313" key="3">
    <source>
        <dbReference type="Proteomes" id="UP001596302"/>
    </source>
</evidence>
<keyword evidence="3" id="KW-1185">Reference proteome</keyword>
<evidence type="ECO:0000259" key="1">
    <source>
        <dbReference type="Pfam" id="PF13480"/>
    </source>
</evidence>
<name>A0ABW1IYS7_9PSEU</name>
<protein>
    <submittedName>
        <fullName evidence="2">GNAT family N-acetyltransferase</fullName>
    </submittedName>
</protein>
<organism evidence="2 3">
    <name type="scientific">Pseudonocardia hispaniensis</name>
    <dbReference type="NCBI Taxonomy" id="904933"/>
    <lineage>
        <taxon>Bacteria</taxon>
        <taxon>Bacillati</taxon>
        <taxon>Actinomycetota</taxon>
        <taxon>Actinomycetes</taxon>
        <taxon>Pseudonocardiales</taxon>
        <taxon>Pseudonocardiaceae</taxon>
        <taxon>Pseudonocardia</taxon>
    </lineage>
</organism>
<comment type="caution">
    <text evidence="2">The sequence shown here is derived from an EMBL/GenBank/DDBJ whole genome shotgun (WGS) entry which is preliminary data.</text>
</comment>
<dbReference type="SUPFAM" id="SSF55729">
    <property type="entry name" value="Acyl-CoA N-acyltransferases (Nat)"/>
    <property type="match status" value="1"/>
</dbReference>
<dbReference type="Gene3D" id="3.40.630.30">
    <property type="match status" value="1"/>
</dbReference>
<proteinExistence type="predicted"/>
<dbReference type="RefSeq" id="WP_379583342.1">
    <property type="nucleotide sequence ID" value="NZ_JBHSQW010000010.1"/>
</dbReference>
<feature type="domain" description="BioF2-like acetyltransferase" evidence="1">
    <location>
        <begin position="166"/>
        <end position="313"/>
    </location>
</feature>
<dbReference type="Pfam" id="PF13480">
    <property type="entry name" value="Acetyltransf_6"/>
    <property type="match status" value="1"/>
</dbReference>